<feature type="region of interest" description="Disordered" evidence="1">
    <location>
        <begin position="208"/>
        <end position="292"/>
    </location>
</feature>
<feature type="compositionally biased region" description="Acidic residues" evidence="1">
    <location>
        <begin position="241"/>
        <end position="261"/>
    </location>
</feature>
<organism evidence="2 3">
    <name type="scientific">Triparma laevis f. inornata</name>
    <dbReference type="NCBI Taxonomy" id="1714386"/>
    <lineage>
        <taxon>Eukaryota</taxon>
        <taxon>Sar</taxon>
        <taxon>Stramenopiles</taxon>
        <taxon>Ochrophyta</taxon>
        <taxon>Bolidophyceae</taxon>
        <taxon>Parmales</taxon>
        <taxon>Triparmaceae</taxon>
        <taxon>Triparma</taxon>
    </lineage>
</organism>
<name>A0A9W6ZMH0_9STRA</name>
<feature type="compositionally biased region" description="Acidic residues" evidence="1">
    <location>
        <begin position="208"/>
        <end position="217"/>
    </location>
</feature>
<dbReference type="EMBL" id="BLQM01000036">
    <property type="protein sequence ID" value="GMH53962.1"/>
    <property type="molecule type" value="Genomic_DNA"/>
</dbReference>
<evidence type="ECO:0000313" key="3">
    <source>
        <dbReference type="Proteomes" id="UP001162640"/>
    </source>
</evidence>
<feature type="non-terminal residue" evidence="2">
    <location>
        <position position="1"/>
    </location>
</feature>
<proteinExistence type="predicted"/>
<sequence>MRSGKKERVSMRSRLSNFGKKLTKRPSQNSGLAGMSSKSLVEEDEEKDPFELHRRSIGKRIYHNRNWDKQDLNANRRIDVHDKNGNVNWEVLEKVAAVLPTVGSGYGLDADEIYVKRDDVGVKKRLDKVRNKRGSIIGQGNVTLGPKVTVKVDRDFEELRRNVLGGARDNFEAISEDMAILRRKHLGAEEEKHKIGALKLSDEDMDELLTESEDEDEIRAKSPTMNSSMMKKRTGTWAGTDSEEKDDEEEDSGEENDDDDDAKTPISPKTHSKNKRRLSVQEVQDLSRHNDWGKWETTCSEEELVELLAGDSLALTRAYPFSAPFKNDKKLSTLLEMYLGIDSGQPDYDDFDDVKSDDDESGISAIVTSGYVQRDDEDDMVLKMTHERREEKEKTKVNFKGIEDAASDKGSVGSGGRPESLPNKGAGGKSSLQLARERAAAGRSKTR</sequence>
<feature type="compositionally biased region" description="Polar residues" evidence="1">
    <location>
        <begin position="25"/>
        <end position="39"/>
    </location>
</feature>
<dbReference type="AlphaFoldDB" id="A0A9W6ZMH0"/>
<feature type="compositionally biased region" description="Basic and acidic residues" evidence="1">
    <location>
        <begin position="386"/>
        <end position="407"/>
    </location>
</feature>
<evidence type="ECO:0000256" key="1">
    <source>
        <dbReference type="SAM" id="MobiDB-lite"/>
    </source>
</evidence>
<evidence type="ECO:0000313" key="2">
    <source>
        <dbReference type="EMBL" id="GMH53962.1"/>
    </source>
</evidence>
<feature type="compositionally biased region" description="Acidic residues" evidence="1">
    <location>
        <begin position="347"/>
        <end position="361"/>
    </location>
</feature>
<comment type="caution">
    <text evidence="2">The sequence shown here is derived from an EMBL/GenBank/DDBJ whole genome shotgun (WGS) entry which is preliminary data.</text>
</comment>
<feature type="region of interest" description="Disordered" evidence="1">
    <location>
        <begin position="345"/>
        <end position="370"/>
    </location>
</feature>
<feature type="compositionally biased region" description="Basic and acidic residues" evidence="1">
    <location>
        <begin position="1"/>
        <end position="10"/>
    </location>
</feature>
<accession>A0A9W6ZMH0</accession>
<gene>
    <name evidence="2" type="ORF">TL16_g01572</name>
</gene>
<feature type="region of interest" description="Disordered" evidence="1">
    <location>
        <begin position="1"/>
        <end position="49"/>
    </location>
</feature>
<dbReference type="Proteomes" id="UP001162640">
    <property type="component" value="Unassembled WGS sequence"/>
</dbReference>
<protein>
    <submittedName>
        <fullName evidence="2">Uncharacterized protein</fullName>
    </submittedName>
</protein>
<reference evidence="3" key="1">
    <citation type="journal article" date="2023" name="Commun. Biol.">
        <title>Genome analysis of Parmales, the sister group of diatoms, reveals the evolutionary specialization of diatoms from phago-mixotrophs to photoautotrophs.</title>
        <authorList>
            <person name="Ban H."/>
            <person name="Sato S."/>
            <person name="Yoshikawa S."/>
            <person name="Yamada K."/>
            <person name="Nakamura Y."/>
            <person name="Ichinomiya M."/>
            <person name="Sato N."/>
            <person name="Blanc-Mathieu R."/>
            <person name="Endo H."/>
            <person name="Kuwata A."/>
            <person name="Ogata H."/>
        </authorList>
    </citation>
    <scope>NUCLEOTIDE SEQUENCE [LARGE SCALE GENOMIC DNA]</scope>
</reference>
<feature type="region of interest" description="Disordered" evidence="1">
    <location>
        <begin position="386"/>
        <end position="447"/>
    </location>
</feature>